<dbReference type="Proteomes" id="UP000000211">
    <property type="component" value="Chromosome"/>
</dbReference>
<evidence type="ECO:0000313" key="1">
    <source>
        <dbReference type="EMBL" id="AFV75159.1"/>
    </source>
</evidence>
<dbReference type="HOGENOM" id="CLU_1916110_0_0_0"/>
<name>K7R2M8_THEOS</name>
<dbReference type="OrthoDB" id="32283at2"/>
<gene>
    <name evidence="1" type="ORF">Theos_0076</name>
</gene>
<protein>
    <submittedName>
        <fullName evidence="1">Uncharacterized protein</fullName>
    </submittedName>
</protein>
<dbReference type="PATRIC" id="fig|751945.3.peg.70"/>
<evidence type="ECO:0000313" key="2">
    <source>
        <dbReference type="Proteomes" id="UP000000211"/>
    </source>
</evidence>
<dbReference type="KEGG" id="tos:Theos_0076"/>
<sequence>MVFRRNPNPPPQDWHPTPEEWRVYTLCDGRRTEEEVVRESGLGEEAYRLLAGLLKKGLILPVESPKELCQRLSDFLKARLGERATPFLKSLQGCETREALEEVALKVAVRVKLTLDKRAGEELERMVRELFH</sequence>
<organism evidence="1 2">
    <name type="scientific">Thermus oshimai JL-2</name>
    <dbReference type="NCBI Taxonomy" id="751945"/>
    <lineage>
        <taxon>Bacteria</taxon>
        <taxon>Thermotogati</taxon>
        <taxon>Deinococcota</taxon>
        <taxon>Deinococci</taxon>
        <taxon>Thermales</taxon>
        <taxon>Thermaceae</taxon>
        <taxon>Thermus</taxon>
    </lineage>
</organism>
<reference evidence="1 2" key="1">
    <citation type="journal article" date="2013" name="Genome Announc.">
        <title>Whole Genome Sequencing of Thermus oshimai JL-2 and Thermus thermophilus JL-18, Incomplete Denitrifiers from the United States Great Basin.</title>
        <authorList>
            <person name="Murugapiran S.K."/>
            <person name="Huntemann M."/>
            <person name="Wei C.L."/>
            <person name="Han J."/>
            <person name="Detter J.C."/>
            <person name="Han C.S."/>
            <person name="Erkkila T.H."/>
            <person name="Teshima H."/>
            <person name="Chen A."/>
            <person name="Kyrpides N."/>
            <person name="Mavrommatis K."/>
            <person name="Markowitz V."/>
            <person name="Szeto E."/>
            <person name="Ivanova N."/>
            <person name="Pagani I."/>
            <person name="Lam J."/>
            <person name="McDonald A.I."/>
            <person name="Dodsworth J.A."/>
            <person name="Pati A."/>
            <person name="Goodwin L."/>
            <person name="Peters L."/>
            <person name="Pitluck S."/>
            <person name="Woyke T."/>
            <person name="Hedlund B.P."/>
        </authorList>
    </citation>
    <scope>NUCLEOTIDE SEQUENCE</scope>
    <source>
        <strain evidence="1 2">JL-2</strain>
    </source>
</reference>
<dbReference type="RefSeq" id="WP_016328359.1">
    <property type="nucleotide sequence ID" value="NC_019386.1"/>
</dbReference>
<dbReference type="EMBL" id="CP003249">
    <property type="protein sequence ID" value="AFV75159.1"/>
    <property type="molecule type" value="Genomic_DNA"/>
</dbReference>
<dbReference type="eggNOG" id="ENOG5030PVN">
    <property type="taxonomic scope" value="Bacteria"/>
</dbReference>
<dbReference type="STRING" id="751945.Theos_0076"/>
<proteinExistence type="predicted"/>
<dbReference type="AlphaFoldDB" id="K7R2M8"/>
<accession>K7R2M8</accession>
<keyword evidence="2" id="KW-1185">Reference proteome</keyword>